<gene>
    <name evidence="1" type="ORF">HPB49_001752</name>
</gene>
<organism evidence="1 2">
    <name type="scientific">Dermacentor silvarum</name>
    <name type="common">Tick</name>
    <dbReference type="NCBI Taxonomy" id="543639"/>
    <lineage>
        <taxon>Eukaryota</taxon>
        <taxon>Metazoa</taxon>
        <taxon>Ecdysozoa</taxon>
        <taxon>Arthropoda</taxon>
        <taxon>Chelicerata</taxon>
        <taxon>Arachnida</taxon>
        <taxon>Acari</taxon>
        <taxon>Parasitiformes</taxon>
        <taxon>Ixodida</taxon>
        <taxon>Ixodoidea</taxon>
        <taxon>Ixodidae</taxon>
        <taxon>Rhipicephalinae</taxon>
        <taxon>Dermacentor</taxon>
    </lineage>
</organism>
<comment type="caution">
    <text evidence="1">The sequence shown here is derived from an EMBL/GenBank/DDBJ whole genome shotgun (WGS) entry which is preliminary data.</text>
</comment>
<dbReference type="Proteomes" id="UP000821865">
    <property type="component" value="Chromosome 4"/>
</dbReference>
<accession>A0ACB8CUB9</accession>
<evidence type="ECO:0000313" key="1">
    <source>
        <dbReference type="EMBL" id="KAH7952835.1"/>
    </source>
</evidence>
<reference evidence="1" key="1">
    <citation type="submission" date="2020-05" db="EMBL/GenBank/DDBJ databases">
        <title>Large-scale comparative analyses of tick genomes elucidate their genetic diversity and vector capacities.</title>
        <authorList>
            <person name="Jia N."/>
            <person name="Wang J."/>
            <person name="Shi W."/>
            <person name="Du L."/>
            <person name="Sun Y."/>
            <person name="Zhan W."/>
            <person name="Jiang J."/>
            <person name="Wang Q."/>
            <person name="Zhang B."/>
            <person name="Ji P."/>
            <person name="Sakyi L.B."/>
            <person name="Cui X."/>
            <person name="Yuan T."/>
            <person name="Jiang B."/>
            <person name="Yang W."/>
            <person name="Lam T.T.-Y."/>
            <person name="Chang Q."/>
            <person name="Ding S."/>
            <person name="Wang X."/>
            <person name="Zhu J."/>
            <person name="Ruan X."/>
            <person name="Zhao L."/>
            <person name="Wei J."/>
            <person name="Que T."/>
            <person name="Du C."/>
            <person name="Cheng J."/>
            <person name="Dai P."/>
            <person name="Han X."/>
            <person name="Huang E."/>
            <person name="Gao Y."/>
            <person name="Liu J."/>
            <person name="Shao H."/>
            <person name="Ye R."/>
            <person name="Li L."/>
            <person name="Wei W."/>
            <person name="Wang X."/>
            <person name="Wang C."/>
            <person name="Yang T."/>
            <person name="Huo Q."/>
            <person name="Li W."/>
            <person name="Guo W."/>
            <person name="Chen H."/>
            <person name="Zhou L."/>
            <person name="Ni X."/>
            <person name="Tian J."/>
            <person name="Zhou Y."/>
            <person name="Sheng Y."/>
            <person name="Liu T."/>
            <person name="Pan Y."/>
            <person name="Xia L."/>
            <person name="Li J."/>
            <person name="Zhao F."/>
            <person name="Cao W."/>
        </authorList>
    </citation>
    <scope>NUCLEOTIDE SEQUENCE</scope>
    <source>
        <strain evidence="1">Dsil-2018</strain>
    </source>
</reference>
<keyword evidence="2" id="KW-1185">Reference proteome</keyword>
<sequence>MACKMRELYFQGYININQCKYCGHLPDQAGNRAPATQQRGRELAQGFCALTSGCCVTSGQQLPFWDANSYVDRMILTRLPAHREDIDPLEVPPFALHNSHDKRYGPVRFHASNVTGLVRLARVQRGDQCSSVTDEFPDRANVTCHVTFDAIKVYMDSLLTRDGHEVLDIKANVTFRNVLARLDVHFAPWYDPVANLTVGATFSDLRSTFDGLTKTPETQKLIWGYEKVAKDIVAQAITVDVSNVLTKVASELVFPCCSSR</sequence>
<dbReference type="EMBL" id="CM023473">
    <property type="protein sequence ID" value="KAH7952835.1"/>
    <property type="molecule type" value="Genomic_DNA"/>
</dbReference>
<proteinExistence type="predicted"/>
<evidence type="ECO:0000313" key="2">
    <source>
        <dbReference type="Proteomes" id="UP000821865"/>
    </source>
</evidence>
<protein>
    <submittedName>
        <fullName evidence="1">Uncharacterized protein</fullName>
    </submittedName>
</protein>
<name>A0ACB8CUB9_DERSI</name>